<evidence type="ECO:0000313" key="2">
    <source>
        <dbReference type="EMBL" id="CEK12189.1"/>
    </source>
</evidence>
<dbReference type="HOGENOM" id="CLU_3329508_0_0_6"/>
<proteinExistence type="predicted"/>
<name>A0A0A8UZK7_LEGHA</name>
<sequence>MCHYINSEATVVASLFILLSIQKILIPSLTIFTLFHRF</sequence>
<evidence type="ECO:0000313" key="3">
    <source>
        <dbReference type="Proteomes" id="UP000032803"/>
    </source>
</evidence>
<accession>A0A0A8UZK7</accession>
<keyword evidence="3" id="KW-1185">Reference proteome</keyword>
<keyword evidence="1" id="KW-1133">Transmembrane helix</keyword>
<organism evidence="2 3">
    <name type="scientific">Legionella hackeliae</name>
    <dbReference type="NCBI Taxonomy" id="449"/>
    <lineage>
        <taxon>Bacteria</taxon>
        <taxon>Pseudomonadati</taxon>
        <taxon>Pseudomonadota</taxon>
        <taxon>Gammaproteobacteria</taxon>
        <taxon>Legionellales</taxon>
        <taxon>Legionellaceae</taxon>
        <taxon>Legionella</taxon>
    </lineage>
</organism>
<evidence type="ECO:0000256" key="1">
    <source>
        <dbReference type="SAM" id="Phobius"/>
    </source>
</evidence>
<gene>
    <name evidence="2" type="ORF">LHA_3206</name>
</gene>
<keyword evidence="1" id="KW-0812">Transmembrane</keyword>
<dbReference type="EMBL" id="LN681225">
    <property type="protein sequence ID" value="CEK12189.1"/>
    <property type="molecule type" value="Genomic_DNA"/>
</dbReference>
<protein>
    <submittedName>
        <fullName evidence="2">Uncharacterized protein</fullName>
    </submittedName>
</protein>
<feature type="transmembrane region" description="Helical" evidence="1">
    <location>
        <begin position="12"/>
        <end position="35"/>
    </location>
</feature>
<dbReference type="KEGG" id="lha:LHA_3206"/>
<reference evidence="3" key="1">
    <citation type="submission" date="2014-09" db="EMBL/GenBank/DDBJ databases">
        <authorList>
            <person name="Gomez-Valero L."/>
        </authorList>
    </citation>
    <scope>NUCLEOTIDE SEQUENCE [LARGE SCALE GENOMIC DNA]</scope>
    <source>
        <strain evidence="3">ATCC35250</strain>
    </source>
</reference>
<dbReference type="Proteomes" id="UP000032803">
    <property type="component" value="Chromosome I"/>
</dbReference>
<keyword evidence="1" id="KW-0472">Membrane</keyword>
<dbReference type="AlphaFoldDB" id="A0A0A8UZK7"/>
<dbReference type="STRING" id="449.LHA_3206"/>